<protein>
    <recommendedName>
        <fullName evidence="11">Vitamin B12-dependent ribonucleotide reductase</fullName>
        <ecNumber evidence="11">1.17.4.1</ecNumber>
    </recommendedName>
</protein>
<dbReference type="NCBIfam" id="TIGR02504">
    <property type="entry name" value="NrdJ_Z"/>
    <property type="match status" value="1"/>
</dbReference>
<dbReference type="Proteomes" id="UP000199032">
    <property type="component" value="Unassembled WGS sequence"/>
</dbReference>
<evidence type="ECO:0000256" key="7">
    <source>
        <dbReference type="ARBA" id="ARBA00023116"/>
    </source>
</evidence>
<dbReference type="GO" id="GO:0031419">
    <property type="term" value="F:cobalamin binding"/>
    <property type="evidence" value="ECO:0007669"/>
    <property type="project" value="UniProtKB-KW"/>
</dbReference>
<dbReference type="PANTHER" id="PTHR43371:SF1">
    <property type="entry name" value="RIBONUCLEOSIDE-DIPHOSPHATE REDUCTASE"/>
    <property type="match status" value="1"/>
</dbReference>
<dbReference type="Pfam" id="PF02867">
    <property type="entry name" value="Ribonuc_red_lgC"/>
    <property type="match status" value="2"/>
</dbReference>
<evidence type="ECO:0000256" key="3">
    <source>
        <dbReference type="ARBA" id="ARBA00022628"/>
    </source>
</evidence>
<dbReference type="GO" id="GO:0009263">
    <property type="term" value="P:deoxyribonucleotide biosynthetic process"/>
    <property type="evidence" value="ECO:0007669"/>
    <property type="project" value="UniProtKB-KW"/>
</dbReference>
<evidence type="ECO:0000313" key="14">
    <source>
        <dbReference type="EMBL" id="CUS37882.1"/>
    </source>
</evidence>
<feature type="domain" description="Ribonucleotide reductase large subunit C-terminal" evidence="13">
    <location>
        <begin position="413"/>
        <end position="558"/>
    </location>
</feature>
<keyword evidence="9 11" id="KW-0170">Cobalt</keyword>
<dbReference type="EC" id="1.17.4.1" evidence="11"/>
<keyword evidence="7" id="KW-0215">Deoxyribonucleotide synthesis</keyword>
<name>A0A0S4LMB3_9BACT</name>
<dbReference type="Gene3D" id="3.20.70.20">
    <property type="match status" value="1"/>
</dbReference>
<dbReference type="EMBL" id="CZQA01000010">
    <property type="protein sequence ID" value="CUS37882.1"/>
    <property type="molecule type" value="Genomic_DNA"/>
</dbReference>
<dbReference type="GO" id="GO:0004748">
    <property type="term" value="F:ribonucleoside-diphosphate reductase activity, thioredoxin disulfide as acceptor"/>
    <property type="evidence" value="ECO:0007669"/>
    <property type="project" value="UniProtKB-EC"/>
</dbReference>
<evidence type="ECO:0000259" key="12">
    <source>
        <dbReference type="Pfam" id="PF00317"/>
    </source>
</evidence>
<dbReference type="STRING" id="1742972.COMA1_40305"/>
<proteinExistence type="inferred from homology"/>
<dbReference type="PRINTS" id="PR01183">
    <property type="entry name" value="RIBORDTASEM1"/>
</dbReference>
<keyword evidence="6 11" id="KW-0560">Oxidoreductase</keyword>
<dbReference type="RefSeq" id="WP_090750384.1">
    <property type="nucleotide sequence ID" value="NZ_CZQA01000010.1"/>
</dbReference>
<evidence type="ECO:0000256" key="11">
    <source>
        <dbReference type="RuleBase" id="RU364064"/>
    </source>
</evidence>
<evidence type="ECO:0000313" key="15">
    <source>
        <dbReference type="Proteomes" id="UP000199032"/>
    </source>
</evidence>
<keyword evidence="4 11" id="KW-0237">DNA synthesis</keyword>
<dbReference type="AlphaFoldDB" id="A0A0S4LMB3"/>
<comment type="cofactor">
    <cofactor evidence="1 11">
        <name>adenosylcob(III)alamin</name>
        <dbReference type="ChEBI" id="CHEBI:18408"/>
    </cofactor>
</comment>
<evidence type="ECO:0000256" key="5">
    <source>
        <dbReference type="ARBA" id="ARBA00022741"/>
    </source>
</evidence>
<keyword evidence="3 11" id="KW-0846">Cobalamin</keyword>
<dbReference type="Pfam" id="PF00317">
    <property type="entry name" value="Ribonuc_red_lgN"/>
    <property type="match status" value="1"/>
</dbReference>
<evidence type="ECO:0000256" key="9">
    <source>
        <dbReference type="ARBA" id="ARBA00023285"/>
    </source>
</evidence>
<dbReference type="SUPFAM" id="SSF48168">
    <property type="entry name" value="R1 subunit of ribonucleotide reductase, N-terminal domain"/>
    <property type="match status" value="1"/>
</dbReference>
<evidence type="ECO:0000256" key="10">
    <source>
        <dbReference type="ARBA" id="ARBA00047754"/>
    </source>
</evidence>
<accession>A0A0S4LMB3</accession>
<keyword evidence="15" id="KW-1185">Reference proteome</keyword>
<evidence type="ECO:0000259" key="13">
    <source>
        <dbReference type="Pfam" id="PF02867"/>
    </source>
</evidence>
<keyword evidence="5 11" id="KW-0547">Nucleotide-binding</keyword>
<evidence type="ECO:0000256" key="2">
    <source>
        <dbReference type="ARBA" id="ARBA00007405"/>
    </source>
</evidence>
<dbReference type="GO" id="GO:0071897">
    <property type="term" value="P:DNA biosynthetic process"/>
    <property type="evidence" value="ECO:0007669"/>
    <property type="project" value="UniProtKB-KW"/>
</dbReference>
<evidence type="ECO:0000256" key="8">
    <source>
        <dbReference type="ARBA" id="ARBA00023157"/>
    </source>
</evidence>
<evidence type="ECO:0000256" key="6">
    <source>
        <dbReference type="ARBA" id="ARBA00023002"/>
    </source>
</evidence>
<dbReference type="InterPro" id="IPR000788">
    <property type="entry name" value="RNR_lg_C"/>
</dbReference>
<dbReference type="CDD" id="cd02888">
    <property type="entry name" value="RNR_II_dimer"/>
    <property type="match status" value="1"/>
</dbReference>
<feature type="domain" description="Ribonucleotide reductase large subunit N-terminal" evidence="12">
    <location>
        <begin position="10"/>
        <end position="85"/>
    </location>
</feature>
<gene>
    <name evidence="14" type="primary">nrdZ</name>
    <name evidence="14" type="ORF">COMA1_40305</name>
</gene>
<feature type="domain" description="Ribonucleotide reductase large subunit C-terminal" evidence="13">
    <location>
        <begin position="89"/>
        <end position="406"/>
    </location>
</feature>
<evidence type="ECO:0000256" key="4">
    <source>
        <dbReference type="ARBA" id="ARBA00022634"/>
    </source>
</evidence>
<dbReference type="InterPro" id="IPR008926">
    <property type="entry name" value="RNR_R1-su_N"/>
</dbReference>
<comment type="function">
    <text evidence="11">Catalyzes the reduction of ribonucleotides to deoxyribonucleotides. May function to provide a pool of deoxyribonucleotide precursors for DNA repair during oxygen limitation and/or for immediate growth after restoration of oxygen.</text>
</comment>
<dbReference type="InterPro" id="IPR013509">
    <property type="entry name" value="RNR_lsu_N"/>
</dbReference>
<dbReference type="SUPFAM" id="SSF51998">
    <property type="entry name" value="PFL-like glycyl radical enzymes"/>
    <property type="match status" value="1"/>
</dbReference>
<keyword evidence="8" id="KW-1015">Disulfide bond</keyword>
<dbReference type="GO" id="GO:0005524">
    <property type="term" value="F:ATP binding"/>
    <property type="evidence" value="ECO:0007669"/>
    <property type="project" value="InterPro"/>
</dbReference>
<dbReference type="PANTHER" id="PTHR43371">
    <property type="entry name" value="VITAMIN B12-DEPENDENT RIBONUCLEOTIDE REDUCTASE"/>
    <property type="match status" value="1"/>
</dbReference>
<dbReference type="UniPathway" id="UPA00326"/>
<reference evidence="14 15" key="1">
    <citation type="submission" date="2015-10" db="EMBL/GenBank/DDBJ databases">
        <authorList>
            <person name="Gilbert D.G."/>
        </authorList>
    </citation>
    <scope>NUCLEOTIDE SEQUENCE [LARGE SCALE GENOMIC DNA]</scope>
    <source>
        <strain evidence="14">COMA1</strain>
    </source>
</reference>
<sequence>MGIRNHTPPLSPNALTVLRQRYLARNKRGVVIESPSALFHRVADDVASLEPPARRRRLANQFYEAMASLTFLPNSPTLMNAGRPLQQLSACFVLPIDDSLESIFDTVKYQALIHQSGGGTGFSFSHIRPHADRVATTNGLASGPISFMRLFNLSTDVIKQGGTRRGANMGILRVDHPDILDFIALKLQPHEMANFNLSVGLTDRFMKAVNQNRSYALINPRSATPVRRLPAKMVFDRLVEAAWRSGEPGVLFLDTINKANPTPHLGAIEATNPCGEQPLLAYESCTLGSINVARCLTTHRGTSSIDYERLGNLIPVAVRFLDNVLDRTRFPLASIEARTKRTRKIGLGIMGFADLLIQLDIPYDSDDALHIADQLMGFVRRQAYEASHRLAQERGPFPAYKGSPLEAEGPPRRNATVTTIAPTGTISILADCSAGIEPLYGVSVAHTIMEDIRLQRLHPEFLRRARARALPLCELREEIGRHESIQHLSQIPDDLRRLFVTAHDIAPAQHVRMQAVFQRHSDSGVSKTINLPPSATTVDVAAAFTLAYELGCKGVTVYRAGSREHQVLSCSHVQSC</sequence>
<dbReference type="InterPro" id="IPR013344">
    <property type="entry name" value="RNR_NrdJ/NrdZ"/>
</dbReference>
<comment type="catalytic activity">
    <reaction evidence="10 11">
        <text>a 2'-deoxyribonucleoside 5'-diphosphate + [thioredoxin]-disulfide + H2O = a ribonucleoside 5'-diphosphate + [thioredoxin]-dithiol</text>
        <dbReference type="Rhea" id="RHEA:23252"/>
        <dbReference type="Rhea" id="RHEA-COMP:10698"/>
        <dbReference type="Rhea" id="RHEA-COMP:10700"/>
        <dbReference type="ChEBI" id="CHEBI:15377"/>
        <dbReference type="ChEBI" id="CHEBI:29950"/>
        <dbReference type="ChEBI" id="CHEBI:50058"/>
        <dbReference type="ChEBI" id="CHEBI:57930"/>
        <dbReference type="ChEBI" id="CHEBI:73316"/>
        <dbReference type="EC" id="1.17.4.1"/>
    </reaction>
</comment>
<evidence type="ECO:0000256" key="1">
    <source>
        <dbReference type="ARBA" id="ARBA00001922"/>
    </source>
</evidence>
<comment type="similarity">
    <text evidence="2 11">Belongs to the ribonucleoside diphosphate reductase class-2 family.</text>
</comment>
<dbReference type="InterPro" id="IPR050862">
    <property type="entry name" value="RdRp_reductase_class-2"/>
</dbReference>
<organism evidence="14 15">
    <name type="scientific">Candidatus Nitrospira nitrosa</name>
    <dbReference type="NCBI Taxonomy" id="1742972"/>
    <lineage>
        <taxon>Bacteria</taxon>
        <taxon>Pseudomonadati</taxon>
        <taxon>Nitrospirota</taxon>
        <taxon>Nitrospiria</taxon>
        <taxon>Nitrospirales</taxon>
        <taxon>Nitrospiraceae</taxon>
        <taxon>Nitrospira</taxon>
    </lineage>
</organism>
<dbReference type="OrthoDB" id="9762933at2"/>